<organism evidence="1">
    <name type="scientific">candidate division WOR-3 bacterium</name>
    <dbReference type="NCBI Taxonomy" id="2052148"/>
    <lineage>
        <taxon>Bacteria</taxon>
        <taxon>Bacteria division WOR-3</taxon>
    </lineage>
</organism>
<evidence type="ECO:0000313" key="1">
    <source>
        <dbReference type="EMBL" id="HGW92648.1"/>
    </source>
</evidence>
<dbReference type="EMBL" id="DTHG01000107">
    <property type="protein sequence ID" value="HGW92648.1"/>
    <property type="molecule type" value="Genomic_DNA"/>
</dbReference>
<comment type="caution">
    <text evidence="1">The sequence shown here is derived from an EMBL/GenBank/DDBJ whole genome shotgun (WGS) entry which is preliminary data.</text>
</comment>
<dbReference type="AlphaFoldDB" id="A0A7C4YT03"/>
<gene>
    <name evidence="1" type="ORF">ENV67_08955</name>
</gene>
<proteinExistence type="predicted"/>
<name>A0A7C4YT03_UNCW3</name>
<protein>
    <submittedName>
        <fullName evidence="1">Uncharacterized protein</fullName>
    </submittedName>
</protein>
<sequence length="485" mass="56315">MFFLLSIYIISPDTIANPSDEIILFFEERISLENLSVFLDGELIKGEITEDYFYYAPPIPYKNGTHNLYILYDSDTIIFKFRVLDTITNENYNTFSFSIGFLYNSNVDTTFYPLYKEGKFLIFNTDFDIYLSKINISGNLVRDPDYYYSFYGYLNINGKFFKTEMGIINPLLEENILYSLTGLGFLHSFIFKNSFITPIFLYSYEKDTLITDYKRLIYGIRCNVESLFTFTFIKGYDDTTKIEGFPVFFPQEASVISGIISIKRTFTPYLNISYSSGSFNTFDTVKSKGFSYEFGIKNKNINIYFRKTDSTFIPIGNPFLQYGNSLNFETNFNFKMIEISLDLNLTPDFNNLTSNDYSGASNISLGITPLRIGLSSTFNRNKMYNTKYYSLSPNIMFSKGLFSTSFNFTYSVRDTNNTFSFSTNSTFTSGIFYTNLNLQYSSNVYNIFMSNLLDFYGIGLNIETGVYYEDGKHQESYRFQISKYF</sequence>
<reference evidence="1" key="1">
    <citation type="journal article" date="2020" name="mSystems">
        <title>Genome- and Community-Level Interaction Insights into Carbon Utilization and Element Cycling Functions of Hydrothermarchaeota in Hydrothermal Sediment.</title>
        <authorList>
            <person name="Zhou Z."/>
            <person name="Liu Y."/>
            <person name="Xu W."/>
            <person name="Pan J."/>
            <person name="Luo Z.H."/>
            <person name="Li M."/>
        </authorList>
    </citation>
    <scope>NUCLEOTIDE SEQUENCE [LARGE SCALE GENOMIC DNA]</scope>
    <source>
        <strain evidence="1">SpSt-780</strain>
    </source>
</reference>
<accession>A0A7C4YT03</accession>